<evidence type="ECO:0000256" key="7">
    <source>
        <dbReference type="ARBA" id="ARBA00022801"/>
    </source>
</evidence>
<dbReference type="Proteomes" id="UP000240505">
    <property type="component" value="Chromosome"/>
</dbReference>
<dbReference type="SUPFAM" id="SSF55031">
    <property type="entry name" value="Bacterial exopeptidase dimerisation domain"/>
    <property type="match status" value="1"/>
</dbReference>
<dbReference type="Gene3D" id="3.30.70.360">
    <property type="match status" value="1"/>
</dbReference>
<accession>A0A2R4CHH5</accession>
<dbReference type="Pfam" id="PF07687">
    <property type="entry name" value="M20_dimer"/>
    <property type="match status" value="1"/>
</dbReference>
<evidence type="ECO:0000256" key="6">
    <source>
        <dbReference type="ARBA" id="ARBA00022723"/>
    </source>
</evidence>
<dbReference type="PANTHER" id="PTHR43808:SF31">
    <property type="entry name" value="N-ACETYL-L-CITRULLINE DEACETYLASE"/>
    <property type="match status" value="1"/>
</dbReference>
<comment type="cofactor">
    <cofactor evidence="1">
        <name>Zn(2+)</name>
        <dbReference type="ChEBI" id="CHEBI:29105"/>
    </cofactor>
</comment>
<evidence type="ECO:0000259" key="10">
    <source>
        <dbReference type="Pfam" id="PF07687"/>
    </source>
</evidence>
<evidence type="ECO:0000313" key="11">
    <source>
        <dbReference type="EMBL" id="AVR98920.1"/>
    </source>
</evidence>
<keyword evidence="6" id="KW-0479">Metal-binding</keyword>
<keyword evidence="8" id="KW-0862">Zinc</keyword>
<comment type="similarity">
    <text evidence="2">Belongs to the peptidase M20A family. ArgE subfamily.</text>
</comment>
<evidence type="ECO:0000313" key="12">
    <source>
        <dbReference type="Proteomes" id="UP000240505"/>
    </source>
</evidence>
<dbReference type="InterPro" id="IPR001261">
    <property type="entry name" value="ArgE/DapE_CS"/>
</dbReference>
<keyword evidence="3" id="KW-0963">Cytoplasm</keyword>
<evidence type="ECO:0000256" key="2">
    <source>
        <dbReference type="ARBA" id="ARBA00005691"/>
    </source>
</evidence>
<dbReference type="InterPro" id="IPR011650">
    <property type="entry name" value="Peptidase_M20_dimer"/>
</dbReference>
<dbReference type="Pfam" id="PF01546">
    <property type="entry name" value="Peptidase_M20"/>
    <property type="match status" value="1"/>
</dbReference>
<dbReference type="Gene3D" id="3.40.630.10">
    <property type="entry name" value="Zn peptidases"/>
    <property type="match status" value="1"/>
</dbReference>
<evidence type="ECO:0000256" key="3">
    <source>
        <dbReference type="ARBA" id="ARBA00022490"/>
    </source>
</evidence>
<dbReference type="InterPro" id="IPR002933">
    <property type="entry name" value="Peptidase_M20"/>
</dbReference>
<evidence type="ECO:0000256" key="4">
    <source>
        <dbReference type="ARBA" id="ARBA00022571"/>
    </source>
</evidence>
<dbReference type="PANTHER" id="PTHR43808">
    <property type="entry name" value="ACETYLORNITHINE DEACETYLASE"/>
    <property type="match status" value="1"/>
</dbReference>
<dbReference type="AlphaFoldDB" id="A0A2R4CHH5"/>
<dbReference type="InterPro" id="IPR036264">
    <property type="entry name" value="Bact_exopeptidase_dim_dom"/>
</dbReference>
<sequence length="398" mass="42559">MDMIETTRALIRMPTVSRDSNRQLIDYVAGLLEQKGYRARLQYSPDGAKANMVVTIGPPDVAGVVLAGHSDVVPVENQQWSHPPFDPVVRDARLYGRGACDMKGFVGVVLARLLALDPATLARPLHLVLTYDEEVGCGGAKALMQDVAALLPVAPLYCVVGEPTNMEVLAAHKGMRIFHTTVTGVPGHSSIPVGTASAVAIAARLIDCLAGMGEEMATRPAHGVPAFTYPFTTVNVGTVQGGDAVNIVAPYAHFTWEYRYPPGQDRNEILRRFEVRAAELLAPYQAAGMSAVTVNTDEISEIPPLGHACGHDQALDPLLARHYHGRGADYCAEAGLYQQGLGCPVVLCGPGSITQAHKQDEYVTLAQLEQCDRFIGDIIRACQLAEAAEPAATILCAE</sequence>
<dbReference type="KEGG" id="masz:C9I28_27335"/>
<keyword evidence="4" id="KW-0055">Arginine biosynthesis</keyword>
<gene>
    <name evidence="11" type="primary">argE</name>
    <name evidence="11" type="ORF">C9I28_27335</name>
</gene>
<dbReference type="InterPro" id="IPR050072">
    <property type="entry name" value="Peptidase_M20A"/>
</dbReference>
<dbReference type="NCBIfam" id="TIGR01892">
    <property type="entry name" value="AcOrn-deacetyl"/>
    <property type="match status" value="1"/>
</dbReference>
<evidence type="ECO:0000256" key="8">
    <source>
        <dbReference type="ARBA" id="ARBA00022833"/>
    </source>
</evidence>
<keyword evidence="9" id="KW-0170">Cobalt</keyword>
<organism evidence="11 12">
    <name type="scientific">Pseudoduganella armeniaca</name>
    <dbReference type="NCBI Taxonomy" id="2072590"/>
    <lineage>
        <taxon>Bacteria</taxon>
        <taxon>Pseudomonadati</taxon>
        <taxon>Pseudomonadota</taxon>
        <taxon>Betaproteobacteria</taxon>
        <taxon>Burkholderiales</taxon>
        <taxon>Oxalobacteraceae</taxon>
        <taxon>Telluria group</taxon>
        <taxon>Pseudoduganella</taxon>
    </lineage>
</organism>
<dbReference type="InterPro" id="IPR010169">
    <property type="entry name" value="AcOrn-deacetyl"/>
</dbReference>
<proteinExistence type="inferred from homology"/>
<dbReference type="GO" id="GO:0006526">
    <property type="term" value="P:L-arginine biosynthetic process"/>
    <property type="evidence" value="ECO:0007669"/>
    <property type="project" value="UniProtKB-KW"/>
</dbReference>
<dbReference type="GO" id="GO:0008777">
    <property type="term" value="F:acetylornithine deacetylase activity"/>
    <property type="evidence" value="ECO:0007669"/>
    <property type="project" value="TreeGrafter"/>
</dbReference>
<keyword evidence="12" id="KW-1185">Reference proteome</keyword>
<dbReference type="OrthoDB" id="3665926at2"/>
<dbReference type="PROSITE" id="PS00759">
    <property type="entry name" value="ARGE_DAPE_CPG2_2"/>
    <property type="match status" value="1"/>
</dbReference>
<feature type="domain" description="Peptidase M20 dimerisation" evidence="10">
    <location>
        <begin position="171"/>
        <end position="284"/>
    </location>
</feature>
<dbReference type="GO" id="GO:0046872">
    <property type="term" value="F:metal ion binding"/>
    <property type="evidence" value="ECO:0007669"/>
    <property type="project" value="UniProtKB-KW"/>
</dbReference>
<evidence type="ECO:0000256" key="9">
    <source>
        <dbReference type="ARBA" id="ARBA00023285"/>
    </source>
</evidence>
<name>A0A2R4CHH5_9BURK</name>
<keyword evidence="7" id="KW-0378">Hydrolase</keyword>
<evidence type="ECO:0000256" key="5">
    <source>
        <dbReference type="ARBA" id="ARBA00022605"/>
    </source>
</evidence>
<protein>
    <submittedName>
        <fullName evidence="11">Acetylornithine deacetylase</fullName>
    </submittedName>
</protein>
<reference evidence="11 12" key="1">
    <citation type="submission" date="2018-03" db="EMBL/GenBank/DDBJ databases">
        <title>Massilia armeniaca sp. nov., isolated from desert soil.</title>
        <authorList>
            <person name="Huang H."/>
            <person name="Ren M."/>
        </authorList>
    </citation>
    <scope>NUCLEOTIDE SEQUENCE [LARGE SCALE GENOMIC DNA]</scope>
    <source>
        <strain evidence="11 12">ZMN-3</strain>
    </source>
</reference>
<dbReference type="EMBL" id="CP028324">
    <property type="protein sequence ID" value="AVR98920.1"/>
    <property type="molecule type" value="Genomic_DNA"/>
</dbReference>
<dbReference type="CDD" id="cd03894">
    <property type="entry name" value="M20_ArgE"/>
    <property type="match status" value="1"/>
</dbReference>
<keyword evidence="5" id="KW-0028">Amino-acid biosynthesis</keyword>
<dbReference type="SUPFAM" id="SSF53187">
    <property type="entry name" value="Zn-dependent exopeptidases"/>
    <property type="match status" value="1"/>
</dbReference>
<evidence type="ECO:0000256" key="1">
    <source>
        <dbReference type="ARBA" id="ARBA00001947"/>
    </source>
</evidence>